<dbReference type="RefSeq" id="WP_062837545.1">
    <property type="nucleotide sequence ID" value="NZ_BCNV01000007.1"/>
</dbReference>
<feature type="domain" description="SsuA/THI5-like" evidence="3">
    <location>
        <begin position="69"/>
        <end position="283"/>
    </location>
</feature>
<reference evidence="5" key="2">
    <citation type="submission" date="2016-01" db="EMBL/GenBank/DDBJ databases">
        <title>Draft Genome Sequence of Paenibacillus amylolyticus Heshi-A3 that Was Isolated from Fermented Rice Bran with Aging Salted Mackerel, Which Was Named Heshiko as Traditional Fermented Seafood in Japan.</title>
        <authorList>
            <person name="Akuzawa S."/>
            <person name="Nakagawa J."/>
            <person name="Kanekatsu T."/>
            <person name="Kubota E."/>
            <person name="Ohtake R."/>
            <person name="Suzuki T."/>
            <person name="Kanesaki Y."/>
        </authorList>
    </citation>
    <scope>NUCLEOTIDE SEQUENCE [LARGE SCALE GENOMIC DNA]</scope>
    <source>
        <strain evidence="5">Heshi-A3</strain>
    </source>
</reference>
<evidence type="ECO:0000313" key="5">
    <source>
        <dbReference type="Proteomes" id="UP000069697"/>
    </source>
</evidence>
<comment type="caution">
    <text evidence="4">The sequence shown here is derived from an EMBL/GenBank/DDBJ whole genome shotgun (WGS) entry which is preliminary data.</text>
</comment>
<sequence length="357" mass="38934">MNNKGIYSLLPIMLISLFLIVSGCSTTNTSQNTPTTDSATNEQQSDKSATEPASDAKDKLSIMLDWYPNAVHSFIYVAQEKGYFADQGLDVEIQMPADTNDSLKLVAAGKIDLALSYQPQILLARGENIPVRSIAAVVRHPLVHLLTEANGNVNSPKDLEGTTVGYSSIPLYEAMVRTMISNNGGNPDNVNLVDVGFDLIPSLASGQADAIMGGFINHEQLILEKEGHAMKSINPVDYGVPDYYELVLTASEAGIEAKKDQLTRFVKAIQEGQKYVTEHSEEALNILLAHENETSPLDPEIETKSLAMLLPLMNEEGQPFGRQEMASWENVRAWLVATELIPASVKAEDAFINLQGE</sequence>
<protein>
    <recommendedName>
        <fullName evidence="3">SsuA/THI5-like domain-containing protein</fullName>
    </recommendedName>
</protein>
<feature type="chain" id="PRO_5038837968" description="SsuA/THI5-like domain-containing protein" evidence="2">
    <location>
        <begin position="24"/>
        <end position="357"/>
    </location>
</feature>
<dbReference type="EMBL" id="BCNV01000007">
    <property type="protein sequence ID" value="GAS85198.1"/>
    <property type="molecule type" value="Genomic_DNA"/>
</dbReference>
<feature type="region of interest" description="Disordered" evidence="1">
    <location>
        <begin position="29"/>
        <end position="54"/>
    </location>
</feature>
<name>A0A100VSQ3_PAEAM</name>
<dbReference type="InterPro" id="IPR027939">
    <property type="entry name" value="NMT1/THI5"/>
</dbReference>
<keyword evidence="2" id="KW-0732">Signal</keyword>
<dbReference type="InterPro" id="IPR015168">
    <property type="entry name" value="SsuA/THI5"/>
</dbReference>
<dbReference type="GO" id="GO:0009228">
    <property type="term" value="P:thiamine biosynthetic process"/>
    <property type="evidence" value="ECO:0007669"/>
    <property type="project" value="InterPro"/>
</dbReference>
<gene>
    <name evidence="4" type="ORF">PAHA3_5319</name>
</gene>
<proteinExistence type="predicted"/>
<dbReference type="Pfam" id="PF09084">
    <property type="entry name" value="NMT1"/>
    <property type="match status" value="1"/>
</dbReference>
<dbReference type="PANTHER" id="PTHR31528:SF3">
    <property type="entry name" value="THIAMINE BIOSYNTHESIS PROTEIN HI_0357-RELATED"/>
    <property type="match status" value="1"/>
</dbReference>
<dbReference type="SUPFAM" id="SSF53850">
    <property type="entry name" value="Periplasmic binding protein-like II"/>
    <property type="match status" value="1"/>
</dbReference>
<organism evidence="4 5">
    <name type="scientific">Paenibacillus amylolyticus</name>
    <dbReference type="NCBI Taxonomy" id="1451"/>
    <lineage>
        <taxon>Bacteria</taxon>
        <taxon>Bacillati</taxon>
        <taxon>Bacillota</taxon>
        <taxon>Bacilli</taxon>
        <taxon>Bacillales</taxon>
        <taxon>Paenibacillaceae</taxon>
        <taxon>Paenibacillus</taxon>
    </lineage>
</organism>
<feature type="signal peptide" evidence="2">
    <location>
        <begin position="1"/>
        <end position="23"/>
    </location>
</feature>
<evidence type="ECO:0000256" key="1">
    <source>
        <dbReference type="SAM" id="MobiDB-lite"/>
    </source>
</evidence>
<dbReference type="PANTHER" id="PTHR31528">
    <property type="entry name" value="4-AMINO-5-HYDROXYMETHYL-2-METHYLPYRIMIDINE PHOSPHATE SYNTHASE THI11-RELATED"/>
    <property type="match status" value="1"/>
</dbReference>
<dbReference type="Proteomes" id="UP000069697">
    <property type="component" value="Unassembled WGS sequence"/>
</dbReference>
<dbReference type="AlphaFoldDB" id="A0A100VSQ3"/>
<accession>A0A100VSQ3</accession>
<evidence type="ECO:0000259" key="3">
    <source>
        <dbReference type="Pfam" id="PF09084"/>
    </source>
</evidence>
<reference evidence="4 5" key="1">
    <citation type="journal article" date="2016" name="Genome Announc.">
        <title>Draft Genome Sequence of Paenibacillus amylolyticus Heshi-A3, Isolated from Fermented Rice Bran in a Japanese Fermented Seafood Dish.</title>
        <authorList>
            <person name="Akuzawa S."/>
            <person name="Nagaoka J."/>
            <person name="Kanekatsu M."/>
            <person name="Kubota E."/>
            <person name="Ohtake R."/>
            <person name="Suzuki T."/>
            <person name="Kanesaki Y."/>
        </authorList>
    </citation>
    <scope>NUCLEOTIDE SEQUENCE [LARGE SCALE GENOMIC DNA]</scope>
    <source>
        <strain evidence="4 5">Heshi-A3</strain>
    </source>
</reference>
<dbReference type="PROSITE" id="PS51257">
    <property type="entry name" value="PROKAR_LIPOPROTEIN"/>
    <property type="match status" value="1"/>
</dbReference>
<dbReference type="Gene3D" id="3.40.190.10">
    <property type="entry name" value="Periplasmic binding protein-like II"/>
    <property type="match status" value="2"/>
</dbReference>
<evidence type="ECO:0000256" key="2">
    <source>
        <dbReference type="SAM" id="SignalP"/>
    </source>
</evidence>
<evidence type="ECO:0000313" key="4">
    <source>
        <dbReference type="EMBL" id="GAS85198.1"/>
    </source>
</evidence>
<feature type="compositionally biased region" description="Basic and acidic residues" evidence="1">
    <location>
        <begin position="44"/>
        <end position="54"/>
    </location>
</feature>